<feature type="region of interest" description="Disordered" evidence="1">
    <location>
        <begin position="65"/>
        <end position="91"/>
    </location>
</feature>
<dbReference type="InterPro" id="IPR005632">
    <property type="entry name" value="Chaperone_Skp"/>
</dbReference>
<protein>
    <recommendedName>
        <fullName evidence="3">Outer membrane protein (OmpH-like)</fullName>
    </recommendedName>
</protein>
<evidence type="ECO:0000256" key="1">
    <source>
        <dbReference type="SAM" id="MobiDB-lite"/>
    </source>
</evidence>
<dbReference type="AlphaFoldDB" id="A0A645FFY9"/>
<comment type="caution">
    <text evidence="2">The sequence shown here is derived from an EMBL/GenBank/DDBJ whole genome shotgun (WGS) entry which is preliminary data.</text>
</comment>
<proteinExistence type="predicted"/>
<evidence type="ECO:0000313" key="2">
    <source>
        <dbReference type="EMBL" id="MPN12526.1"/>
    </source>
</evidence>
<dbReference type="SUPFAM" id="SSF111384">
    <property type="entry name" value="OmpH-like"/>
    <property type="match status" value="1"/>
</dbReference>
<sequence length="91" mass="9456">MQNKLTAQLEAYREQIMAPLYQKVTASVNEVSKAQGVSLVLDKQNVMYGGRNITDSVVETFLQKVGQPAEGTPPAPGASPAAAPSPAGGGK</sequence>
<organism evidence="2">
    <name type="scientific">bioreactor metagenome</name>
    <dbReference type="NCBI Taxonomy" id="1076179"/>
    <lineage>
        <taxon>unclassified sequences</taxon>
        <taxon>metagenomes</taxon>
        <taxon>ecological metagenomes</taxon>
    </lineage>
</organism>
<reference evidence="2" key="1">
    <citation type="submission" date="2019-08" db="EMBL/GenBank/DDBJ databases">
        <authorList>
            <person name="Kucharzyk K."/>
            <person name="Murdoch R.W."/>
            <person name="Higgins S."/>
            <person name="Loffler F."/>
        </authorList>
    </citation>
    <scope>NUCLEOTIDE SEQUENCE</scope>
</reference>
<dbReference type="Gene3D" id="3.30.910.20">
    <property type="entry name" value="Skp domain"/>
    <property type="match status" value="1"/>
</dbReference>
<feature type="compositionally biased region" description="Low complexity" evidence="1">
    <location>
        <begin position="78"/>
        <end position="91"/>
    </location>
</feature>
<accession>A0A645FFY9</accession>
<dbReference type="GO" id="GO:0051082">
    <property type="term" value="F:unfolded protein binding"/>
    <property type="evidence" value="ECO:0007669"/>
    <property type="project" value="InterPro"/>
</dbReference>
<dbReference type="Pfam" id="PF03938">
    <property type="entry name" value="OmpH"/>
    <property type="match status" value="1"/>
</dbReference>
<gene>
    <name evidence="2" type="ORF">SDC9_159844</name>
</gene>
<name>A0A645FFY9_9ZZZZ</name>
<dbReference type="EMBL" id="VSSQ01058892">
    <property type="protein sequence ID" value="MPN12526.1"/>
    <property type="molecule type" value="Genomic_DNA"/>
</dbReference>
<evidence type="ECO:0008006" key="3">
    <source>
        <dbReference type="Google" id="ProtNLM"/>
    </source>
</evidence>
<dbReference type="InterPro" id="IPR024930">
    <property type="entry name" value="Skp_dom_sf"/>
</dbReference>